<sequence length="316" mass="36467">MDDTQKMEYARAFLQKEVESEFPYPFQILTEEDSFLFCFKNGRRDCCARLKATEGMLDKLCSGDKKTQKQEKERVLRVLEAAVEAQENTALSEKSEYGKMKNMLILRPLNLDFYRSELVNVPYIRIGDVALVLYCVLSHLGGDYFTTKVYRDQVQKWMVPEAEVMRAALVNTSFLYPPRLYSIQCLMGWDGKRYENGIFMGEDDEQKIPPGMRSYLLTNTLEINGAIAVFYPGVAEKIAQDLGGDFYIAFTSIHEAQIHGVGMISPEIVEYSLQETNRECTRPEEVLSNHVYLYNQEKKTFSMLMDGDFLEVEHEE</sequence>
<reference evidence="1 2" key="1">
    <citation type="submission" date="2021-10" db="EMBL/GenBank/DDBJ databases">
        <title>Anaerobic single-cell dispensing facilitates the cultivation of human gut bacteria.</title>
        <authorList>
            <person name="Afrizal A."/>
        </authorList>
    </citation>
    <scope>NUCLEOTIDE SEQUENCE [LARGE SCALE GENOMIC DNA]</scope>
    <source>
        <strain evidence="1 2">CLA-AA-H244</strain>
    </source>
</reference>
<accession>A0AAE3J476</accession>
<name>A0AAE3J476_9FIRM</name>
<dbReference type="AlphaFoldDB" id="A0AAE3J476"/>
<evidence type="ECO:0000313" key="2">
    <source>
        <dbReference type="Proteomes" id="UP001199355"/>
    </source>
</evidence>
<dbReference type="InterPro" id="IPR043743">
    <property type="entry name" value="DUF5688"/>
</dbReference>
<keyword evidence="2" id="KW-1185">Reference proteome</keyword>
<proteinExistence type="predicted"/>
<comment type="caution">
    <text evidence="1">The sequence shown here is derived from an EMBL/GenBank/DDBJ whole genome shotgun (WGS) entry which is preliminary data.</text>
</comment>
<evidence type="ECO:0000313" key="1">
    <source>
        <dbReference type="EMBL" id="MCC2169332.1"/>
    </source>
</evidence>
<dbReference type="Pfam" id="PF18941">
    <property type="entry name" value="DUF5688"/>
    <property type="match status" value="1"/>
</dbReference>
<organism evidence="1 2">
    <name type="scientific">Gallintestinimicrobium propionicum</name>
    <dbReference type="NCBI Taxonomy" id="2981770"/>
    <lineage>
        <taxon>Bacteria</taxon>
        <taxon>Bacillati</taxon>
        <taxon>Bacillota</taxon>
        <taxon>Clostridia</taxon>
        <taxon>Lachnospirales</taxon>
        <taxon>Lachnospiraceae</taxon>
        <taxon>Gallintestinimicrobium</taxon>
    </lineage>
</organism>
<dbReference type="RefSeq" id="WP_308729252.1">
    <property type="nucleotide sequence ID" value="NZ_JAJEQF010000092.1"/>
</dbReference>
<dbReference type="Proteomes" id="UP001199355">
    <property type="component" value="Unassembled WGS sequence"/>
</dbReference>
<gene>
    <name evidence="1" type="ORF">LKD45_16875</name>
</gene>
<dbReference type="EMBL" id="JAJEQF010000092">
    <property type="protein sequence ID" value="MCC2169332.1"/>
    <property type="molecule type" value="Genomic_DNA"/>
</dbReference>
<protein>
    <submittedName>
        <fullName evidence="1">DUF5688 family protein</fullName>
    </submittedName>
</protein>